<sequence>MTDVSTQVREVQGPHTTLALHTLGWKAFQDLCAQVCAEVLGTTVSVYREAQDGGQDAVFLISKSPEEGTEEATVQCKFSSKADQRLRPSDVRSELETVRRLVRDGRASTYYFVTSLGVDAPVAAAVRDQLKAVGVLSPHVFGKEWLTLQIRGNSRLRALVPRVYGLGDLSLILDERCARQTQALLGHMMDGLRVYVPTAAHRNAVRVLSEHNLVLLLGPPATGKTMLAAILATAAMDGENHQCMKCEGPLDLVARWNPDERNRLYWIDDAFGPNQLRSDYIDTWISIIPKVKTAIDAGNRFILTSRIHIWNAAKHKLGTRNHPLLTNGAAVVNVGLLSPEERQQIIYNHLKAGNQSKPWRRQVKPHLADVADSQLLLPEIARRLGDRNFTKAIRKLPSDLMKFVSEPAEFLKDTIQELTDAQQAALTLVFLWRSRLPVSEITSSETRSIADKYGIPVATIVESLPQLDGSFVTRRREDEQDYWGFYHPTFADAITEILGSRPDLVELYIRGTRVETLLSETICDGATHIPDAVVIPSVATEHLVTRLLDIPNTPELNRSFFGYLESRASETVLKTIISRDPAVLSRQSIRSWRIGLDSRIKVIARAHRLGMLNAEIRMDAAYELEASALNGFDASFLDDDEVLGLIPPSRVIRLTVQLLEQIEEAVPDRIAELAREVDPDSDVSDYFDDIRMYVEQLQNVFYSSSGIQDQLSALDKRIVDTVAEVSLRKKRDDEQGDWSNVSPARVTTALHGRSIFSDIDD</sequence>
<dbReference type="OrthoDB" id="6402428at2"/>
<evidence type="ECO:0000313" key="4">
    <source>
        <dbReference type="Proteomes" id="UP000031843"/>
    </source>
</evidence>
<dbReference type="AlphaFoldDB" id="A0A0C4YHY8"/>
<dbReference type="STRING" id="68895.RR42_s0629"/>
<proteinExistence type="predicted"/>
<feature type="domain" description="Restriction endonuclease type IV Mrr" evidence="1">
    <location>
        <begin position="21"/>
        <end position="125"/>
    </location>
</feature>
<dbReference type="EMBL" id="CP010537">
    <property type="protein sequence ID" value="AJG22220.1"/>
    <property type="molecule type" value="Genomic_DNA"/>
</dbReference>
<dbReference type="Pfam" id="PF04471">
    <property type="entry name" value="Mrr_cat"/>
    <property type="match status" value="1"/>
</dbReference>
<evidence type="ECO:0000259" key="1">
    <source>
        <dbReference type="Pfam" id="PF04471"/>
    </source>
</evidence>
<dbReference type="RefSeq" id="WP_082055065.1">
    <property type="nucleotide sequence ID" value="NZ_CP010537.1"/>
</dbReference>
<evidence type="ECO:0000313" key="3">
    <source>
        <dbReference type="EMBL" id="AJG22220.1"/>
    </source>
</evidence>
<dbReference type="InterPro" id="IPR027417">
    <property type="entry name" value="P-loop_NTPase"/>
</dbReference>
<dbReference type="GO" id="GO:0004519">
    <property type="term" value="F:endonuclease activity"/>
    <property type="evidence" value="ECO:0007669"/>
    <property type="project" value="InterPro"/>
</dbReference>
<protein>
    <submittedName>
        <fullName evidence="3">Uncharacterized protein y4cD</fullName>
    </submittedName>
</protein>
<dbReference type="GO" id="GO:0009307">
    <property type="term" value="P:DNA restriction-modification system"/>
    <property type="evidence" value="ECO:0007669"/>
    <property type="project" value="InterPro"/>
</dbReference>
<dbReference type="GO" id="GO:0003677">
    <property type="term" value="F:DNA binding"/>
    <property type="evidence" value="ECO:0007669"/>
    <property type="project" value="InterPro"/>
</dbReference>
<dbReference type="InterPro" id="IPR049050">
    <property type="entry name" value="nSTAND3"/>
</dbReference>
<reference evidence="3 4" key="1">
    <citation type="journal article" date="2015" name="Genome Announc.">
        <title>Complete Genome Sequence of Cupriavidus basilensis 4G11, Isolated from the Oak Ridge Field Research Center Site.</title>
        <authorList>
            <person name="Ray J."/>
            <person name="Waters R.J."/>
            <person name="Skerker J.M."/>
            <person name="Kuehl J.V."/>
            <person name="Price M.N."/>
            <person name="Huang J."/>
            <person name="Chakraborty R."/>
            <person name="Arkin A.P."/>
            <person name="Deutschbauer A."/>
        </authorList>
    </citation>
    <scope>NUCLEOTIDE SEQUENCE [LARGE SCALE GENOMIC DNA]</scope>
    <source>
        <strain evidence="3">4G11</strain>
    </source>
</reference>
<dbReference type="InterPro" id="IPR007560">
    <property type="entry name" value="Restrct_endonuc_IV_Mrr"/>
</dbReference>
<evidence type="ECO:0000259" key="2">
    <source>
        <dbReference type="Pfam" id="PF20720"/>
    </source>
</evidence>
<keyword evidence="4" id="KW-1185">Reference proteome</keyword>
<feature type="domain" description="Novel STAND NTPase 3" evidence="2">
    <location>
        <begin position="195"/>
        <end position="351"/>
    </location>
</feature>
<gene>
    <name evidence="3" type="ORF">RR42_s0629</name>
</gene>
<name>A0A0C4YHY8_9BURK</name>
<dbReference type="Pfam" id="PF20720">
    <property type="entry name" value="nSTAND3"/>
    <property type="match status" value="1"/>
</dbReference>
<dbReference type="Gene3D" id="3.40.50.300">
    <property type="entry name" value="P-loop containing nucleotide triphosphate hydrolases"/>
    <property type="match status" value="1"/>
</dbReference>
<dbReference type="Proteomes" id="UP000031843">
    <property type="component" value="Chromosome secondary"/>
</dbReference>
<dbReference type="SUPFAM" id="SSF52540">
    <property type="entry name" value="P-loop containing nucleoside triphosphate hydrolases"/>
    <property type="match status" value="1"/>
</dbReference>
<accession>A0A0C4YHY8</accession>
<dbReference type="KEGG" id="cbw:RR42_s0629"/>
<organism evidence="3 4">
    <name type="scientific">Cupriavidus basilensis</name>
    <dbReference type="NCBI Taxonomy" id="68895"/>
    <lineage>
        <taxon>Bacteria</taxon>
        <taxon>Pseudomonadati</taxon>
        <taxon>Pseudomonadota</taxon>
        <taxon>Betaproteobacteria</taxon>
        <taxon>Burkholderiales</taxon>
        <taxon>Burkholderiaceae</taxon>
        <taxon>Cupriavidus</taxon>
    </lineage>
</organism>